<proteinExistence type="predicted"/>
<evidence type="ECO:0000313" key="1">
    <source>
        <dbReference type="EMBL" id="JAH74479.1"/>
    </source>
</evidence>
<reference evidence="1" key="1">
    <citation type="submission" date="2014-11" db="EMBL/GenBank/DDBJ databases">
        <authorList>
            <person name="Amaro Gonzalez C."/>
        </authorList>
    </citation>
    <scope>NUCLEOTIDE SEQUENCE</scope>
</reference>
<name>A0A0E9V8P1_ANGAN</name>
<sequence>MLFVQDGNYGSQVPQFPRSLATQLPVLNLK</sequence>
<dbReference type="EMBL" id="GBXM01034098">
    <property type="protein sequence ID" value="JAH74479.1"/>
    <property type="molecule type" value="Transcribed_RNA"/>
</dbReference>
<dbReference type="AlphaFoldDB" id="A0A0E9V8P1"/>
<accession>A0A0E9V8P1</accession>
<protein>
    <submittedName>
        <fullName evidence="1">Uncharacterized protein</fullName>
    </submittedName>
</protein>
<reference evidence="1" key="2">
    <citation type="journal article" date="2015" name="Fish Shellfish Immunol.">
        <title>Early steps in the European eel (Anguilla anguilla)-Vibrio vulnificus interaction in the gills: Role of the RtxA13 toxin.</title>
        <authorList>
            <person name="Callol A."/>
            <person name="Pajuelo D."/>
            <person name="Ebbesson L."/>
            <person name="Teles M."/>
            <person name="MacKenzie S."/>
            <person name="Amaro C."/>
        </authorList>
    </citation>
    <scope>NUCLEOTIDE SEQUENCE</scope>
</reference>
<organism evidence="1">
    <name type="scientific">Anguilla anguilla</name>
    <name type="common">European freshwater eel</name>
    <name type="synonym">Muraena anguilla</name>
    <dbReference type="NCBI Taxonomy" id="7936"/>
    <lineage>
        <taxon>Eukaryota</taxon>
        <taxon>Metazoa</taxon>
        <taxon>Chordata</taxon>
        <taxon>Craniata</taxon>
        <taxon>Vertebrata</taxon>
        <taxon>Euteleostomi</taxon>
        <taxon>Actinopterygii</taxon>
        <taxon>Neopterygii</taxon>
        <taxon>Teleostei</taxon>
        <taxon>Anguilliformes</taxon>
        <taxon>Anguillidae</taxon>
        <taxon>Anguilla</taxon>
    </lineage>
</organism>